<proteinExistence type="predicted"/>
<reference evidence="1 2" key="1">
    <citation type="journal article" date="2020" name="Cell">
        <title>Large-Scale Comparative Analyses of Tick Genomes Elucidate Their Genetic Diversity and Vector Capacities.</title>
        <authorList>
            <consortium name="Tick Genome and Microbiome Consortium (TIGMIC)"/>
            <person name="Jia N."/>
            <person name="Wang J."/>
            <person name="Shi W."/>
            <person name="Du L."/>
            <person name="Sun Y."/>
            <person name="Zhan W."/>
            <person name="Jiang J.F."/>
            <person name="Wang Q."/>
            <person name="Zhang B."/>
            <person name="Ji P."/>
            <person name="Bell-Sakyi L."/>
            <person name="Cui X.M."/>
            <person name="Yuan T.T."/>
            <person name="Jiang B.G."/>
            <person name="Yang W.F."/>
            <person name="Lam T.T."/>
            <person name="Chang Q.C."/>
            <person name="Ding S.J."/>
            <person name="Wang X.J."/>
            <person name="Zhu J.G."/>
            <person name="Ruan X.D."/>
            <person name="Zhao L."/>
            <person name="Wei J.T."/>
            <person name="Ye R.Z."/>
            <person name="Que T.C."/>
            <person name="Du C.H."/>
            <person name="Zhou Y.H."/>
            <person name="Cheng J.X."/>
            <person name="Dai P.F."/>
            <person name="Guo W.B."/>
            <person name="Han X.H."/>
            <person name="Huang E.J."/>
            <person name="Li L.F."/>
            <person name="Wei W."/>
            <person name="Gao Y.C."/>
            <person name="Liu J.Z."/>
            <person name="Shao H.Z."/>
            <person name="Wang X."/>
            <person name="Wang C.C."/>
            <person name="Yang T.C."/>
            <person name="Huo Q.B."/>
            <person name="Li W."/>
            <person name="Chen H.Y."/>
            <person name="Chen S.E."/>
            <person name="Zhou L.G."/>
            <person name="Ni X.B."/>
            <person name="Tian J.H."/>
            <person name="Sheng Y."/>
            <person name="Liu T."/>
            <person name="Pan Y.S."/>
            <person name="Xia L.Y."/>
            <person name="Li J."/>
            <person name="Zhao F."/>
            <person name="Cao W.C."/>
        </authorList>
    </citation>
    <scope>NUCLEOTIDE SEQUENCE [LARGE SCALE GENOMIC DNA]</scope>
    <source>
        <strain evidence="1">Iper-2018</strain>
    </source>
</reference>
<dbReference type="Proteomes" id="UP000805193">
    <property type="component" value="Unassembled WGS sequence"/>
</dbReference>
<protein>
    <submittedName>
        <fullName evidence="1">Uncharacterized protein</fullName>
    </submittedName>
</protein>
<evidence type="ECO:0000313" key="2">
    <source>
        <dbReference type="Proteomes" id="UP000805193"/>
    </source>
</evidence>
<organism evidence="1 2">
    <name type="scientific">Ixodes persulcatus</name>
    <name type="common">Taiga tick</name>
    <dbReference type="NCBI Taxonomy" id="34615"/>
    <lineage>
        <taxon>Eukaryota</taxon>
        <taxon>Metazoa</taxon>
        <taxon>Ecdysozoa</taxon>
        <taxon>Arthropoda</taxon>
        <taxon>Chelicerata</taxon>
        <taxon>Arachnida</taxon>
        <taxon>Acari</taxon>
        <taxon>Parasitiformes</taxon>
        <taxon>Ixodida</taxon>
        <taxon>Ixodoidea</taxon>
        <taxon>Ixodidae</taxon>
        <taxon>Ixodinae</taxon>
        <taxon>Ixodes</taxon>
    </lineage>
</organism>
<gene>
    <name evidence="1" type="ORF">HPB47_011954</name>
</gene>
<evidence type="ECO:0000313" key="1">
    <source>
        <dbReference type="EMBL" id="KAG0410928.1"/>
    </source>
</evidence>
<name>A0AC60NV22_IXOPE</name>
<accession>A0AC60NV22</accession>
<keyword evidence="2" id="KW-1185">Reference proteome</keyword>
<sequence>MSTPYQVMGEDISPETFNNDSRWERVIKARNLSVPNQPATPPAKLAPPAQPPAGAATPASAPARAVSQVKKTLRHSPLPKLPKTDFKIVFRPGCGLNLRDKLYPVKAYVAAPDNAVRGILYNAIYNQAQDEIFQDLVELNPSKSFTIVDARQLGRTKSILVTFINTKEVPPQLNFCGTIYTCHPFRAKTEACFNCWKPGHRADVCPQALTHLCHRCGVAHPASPTPDCTPLCILCGGAHFTGSKRCKVRFERAGNPKPTPNSTPILPASDPGAGTTNPGGTPRSSRSRQRSSSRSRARSRTGSRHRSRSSSFPPLPGSKTQPADKQVSWRPKPSPPEKENAELRAQIHLQSLEIADLRQQVKALLGREQPQTSTPPAQPAQQHPPPTKLSSPSPPSISSSRAASPVRNPPSKRKAQRDSESEPTNMTEQMAVLALAIERIEQGLTAIRTDTTAWMSNISTRLDALGERQSTQEAAIALLRTHLQRSTPTHTPRPTPLQSPATTSTWLSTHTTLECGSGTAGASAPNEAICSCTYKPSLTRSYRQS</sequence>
<dbReference type="EMBL" id="JABSTQ010011473">
    <property type="protein sequence ID" value="KAG0410928.1"/>
    <property type="molecule type" value="Genomic_DNA"/>
</dbReference>
<comment type="caution">
    <text evidence="1">The sequence shown here is derived from an EMBL/GenBank/DDBJ whole genome shotgun (WGS) entry which is preliminary data.</text>
</comment>